<evidence type="ECO:0000259" key="3">
    <source>
        <dbReference type="Pfam" id="PF00561"/>
    </source>
</evidence>
<dbReference type="InterPro" id="IPR000073">
    <property type="entry name" value="AB_hydrolase_1"/>
</dbReference>
<evidence type="ECO:0000313" key="5">
    <source>
        <dbReference type="Proteomes" id="UP001183226"/>
    </source>
</evidence>
<dbReference type="EMBL" id="JAVREK010000022">
    <property type="protein sequence ID" value="MDT0304155.1"/>
    <property type="molecule type" value="Genomic_DNA"/>
</dbReference>
<reference evidence="5" key="1">
    <citation type="submission" date="2023-07" db="EMBL/GenBank/DDBJ databases">
        <title>30 novel species of actinomycetes from the DSMZ collection.</title>
        <authorList>
            <person name="Nouioui I."/>
        </authorList>
    </citation>
    <scope>NUCLEOTIDE SEQUENCE [LARGE SCALE GENOMIC DNA]</scope>
    <source>
        <strain evidence="5">DSM 45055</strain>
    </source>
</reference>
<protein>
    <submittedName>
        <fullName evidence="4">Alpha/beta hydrolase</fullName>
    </submittedName>
</protein>
<evidence type="ECO:0000256" key="1">
    <source>
        <dbReference type="SAM" id="MobiDB-lite"/>
    </source>
</evidence>
<keyword evidence="5" id="KW-1185">Reference proteome</keyword>
<dbReference type="SUPFAM" id="SSF53474">
    <property type="entry name" value="alpha/beta-Hydrolases"/>
    <property type="match status" value="1"/>
</dbReference>
<dbReference type="PANTHER" id="PTHR43798">
    <property type="entry name" value="MONOACYLGLYCEROL LIPASE"/>
    <property type="match status" value="1"/>
</dbReference>
<accession>A0ABU2KY21</accession>
<dbReference type="PANTHER" id="PTHR43798:SF33">
    <property type="entry name" value="HYDROLASE, PUTATIVE (AFU_ORTHOLOGUE AFUA_2G14860)-RELATED"/>
    <property type="match status" value="1"/>
</dbReference>
<dbReference type="GO" id="GO:0016787">
    <property type="term" value="F:hydrolase activity"/>
    <property type="evidence" value="ECO:0007669"/>
    <property type="project" value="UniProtKB-KW"/>
</dbReference>
<evidence type="ECO:0000313" key="4">
    <source>
        <dbReference type="EMBL" id="MDT0304155.1"/>
    </source>
</evidence>
<keyword evidence="2" id="KW-1133">Transmembrane helix</keyword>
<evidence type="ECO:0000256" key="2">
    <source>
        <dbReference type="SAM" id="Phobius"/>
    </source>
</evidence>
<gene>
    <name evidence="4" type="ORF">RM446_18720</name>
</gene>
<feature type="region of interest" description="Disordered" evidence="1">
    <location>
        <begin position="1"/>
        <end position="26"/>
    </location>
</feature>
<dbReference type="InterPro" id="IPR029058">
    <property type="entry name" value="AB_hydrolase_fold"/>
</dbReference>
<dbReference type="Gene3D" id="3.40.50.1820">
    <property type="entry name" value="alpha/beta hydrolase"/>
    <property type="match status" value="1"/>
</dbReference>
<feature type="transmembrane region" description="Helical" evidence="2">
    <location>
        <begin position="31"/>
        <end position="50"/>
    </location>
</feature>
<keyword evidence="2" id="KW-0472">Membrane</keyword>
<keyword evidence="4" id="KW-0378">Hydrolase</keyword>
<keyword evidence="2" id="KW-0812">Transmembrane</keyword>
<dbReference type="Proteomes" id="UP001183226">
    <property type="component" value="Unassembled WGS sequence"/>
</dbReference>
<organism evidence="4 5">
    <name type="scientific">Streptomonospora wellingtoniae</name>
    <dbReference type="NCBI Taxonomy" id="3075544"/>
    <lineage>
        <taxon>Bacteria</taxon>
        <taxon>Bacillati</taxon>
        <taxon>Actinomycetota</taxon>
        <taxon>Actinomycetes</taxon>
        <taxon>Streptosporangiales</taxon>
        <taxon>Nocardiopsidaceae</taxon>
        <taxon>Streptomonospora</taxon>
    </lineage>
</organism>
<comment type="caution">
    <text evidence="4">The sequence shown here is derived from an EMBL/GenBank/DDBJ whole genome shotgun (WGS) entry which is preliminary data.</text>
</comment>
<proteinExistence type="predicted"/>
<name>A0ABU2KY21_9ACTN</name>
<dbReference type="Pfam" id="PF00561">
    <property type="entry name" value="Abhydrolase_1"/>
    <property type="match status" value="1"/>
</dbReference>
<feature type="domain" description="AB hydrolase-1" evidence="3">
    <location>
        <begin position="109"/>
        <end position="243"/>
    </location>
</feature>
<dbReference type="RefSeq" id="WP_311546649.1">
    <property type="nucleotide sequence ID" value="NZ_JAVREK010000022.1"/>
</dbReference>
<sequence length="346" mass="36761">MDGNASTGDEKEVPGEATEAASPHPKRRRRWTAWAVAALLLVAVGCWAAAPDGPPVGHFTSARGHDRFFAAYERAMAEFPEPDATLDLRTDYGVVRMYRFDGADSGNAPLVLLPGRASASPMFAGNLPSLLEIGTVYTVDLIGEPGASIQTRPIRDGADQALWLHEALSQLPEPEVNLLGVSIGGWAAMNLAVRQPDTVASATLVDPAMTFADIPLETAVRSIPATVSWTPDSWREDFNSWTAGGAPVKDLPVAKMIESGMENYAARLPLPNRFSADRLGSAATPVLVIIAGQSVMHDPDEAARNAQETLIRGTVLTYDDASHAASGEYPGEIAADVADFLSDVES</sequence>
<dbReference type="InterPro" id="IPR050266">
    <property type="entry name" value="AB_hydrolase_sf"/>
</dbReference>